<sequence length="170" mass="18088">MAAAGPRGHLVSTVPTADMRTCLTLVFAAAALFAVAKADAEKVKEAVEKCKSSENLDSLDGLKSNKAPSTEEEKCFIGCLMMDMKLLSSDGQYDAASTKEMINNCEYLKEKPDEKSAALEVADDCAGKATGCSGHCECGPKAVGCLINGMVDKGYEESFARMDKILEKLD</sequence>
<dbReference type="InterPro" id="IPR006170">
    <property type="entry name" value="PBP/GOBP"/>
</dbReference>
<dbReference type="EMBL" id="MG507278">
    <property type="protein sequence ID" value="AXY78914.1"/>
    <property type="molecule type" value="mRNA"/>
</dbReference>
<dbReference type="AlphaFoldDB" id="A0A385I8A9"/>
<dbReference type="GO" id="GO:0005549">
    <property type="term" value="F:odorant binding"/>
    <property type="evidence" value="ECO:0007669"/>
    <property type="project" value="InterPro"/>
</dbReference>
<accession>A0A385I8A9</accession>
<protein>
    <submittedName>
        <fullName evidence="2">Odorant-binding protein 1</fullName>
    </submittedName>
</protein>
<name>A0A385I8A9_9ORTH</name>
<evidence type="ECO:0000313" key="2">
    <source>
        <dbReference type="EMBL" id="AXY78914.1"/>
    </source>
</evidence>
<dbReference type="SUPFAM" id="SSF47565">
    <property type="entry name" value="Insect pheromone/odorant-binding proteins"/>
    <property type="match status" value="1"/>
</dbReference>
<feature type="chain" id="PRO_5017176983" evidence="1">
    <location>
        <begin position="41"/>
        <end position="170"/>
    </location>
</feature>
<dbReference type="InterPro" id="IPR036728">
    <property type="entry name" value="PBP_GOBP_sf"/>
</dbReference>
<dbReference type="Pfam" id="PF01395">
    <property type="entry name" value="PBP_GOBP"/>
    <property type="match status" value="1"/>
</dbReference>
<feature type="signal peptide" evidence="1">
    <location>
        <begin position="1"/>
        <end position="40"/>
    </location>
</feature>
<keyword evidence="1" id="KW-0732">Signal</keyword>
<gene>
    <name evidence="2" type="primary">OBP1</name>
</gene>
<evidence type="ECO:0000256" key="1">
    <source>
        <dbReference type="SAM" id="SignalP"/>
    </source>
</evidence>
<organism evidence="2">
    <name type="scientific">Oedaleus infernalis</name>
    <dbReference type="NCBI Taxonomy" id="267432"/>
    <lineage>
        <taxon>Eukaryota</taxon>
        <taxon>Metazoa</taxon>
        <taxon>Ecdysozoa</taxon>
        <taxon>Arthropoda</taxon>
        <taxon>Hexapoda</taxon>
        <taxon>Insecta</taxon>
        <taxon>Pterygota</taxon>
        <taxon>Neoptera</taxon>
        <taxon>Polyneoptera</taxon>
        <taxon>Orthoptera</taxon>
        <taxon>Caelifera</taxon>
        <taxon>Acrididea</taxon>
        <taxon>Acridomorpha</taxon>
        <taxon>Acridoidea</taxon>
        <taxon>Acrididae</taxon>
        <taxon>Oedipodinae</taxon>
        <taxon>Oedaleus</taxon>
    </lineage>
</organism>
<reference evidence="2" key="1">
    <citation type="journal article" date="2018" name="Comp. Biochem. Physiol. Part D Genomics Proteomics">
        <title>A whole-body transcriptome analysis and expression profiling of odorant binding protein genes in Oedaleus infernalis.</title>
        <authorList>
            <person name="Zhang Y."/>
            <person name="Tan Y."/>
            <person name="Zhou X.R."/>
            <person name="Pang B.P."/>
        </authorList>
    </citation>
    <scope>NUCLEOTIDE SEQUENCE</scope>
</reference>
<dbReference type="Gene3D" id="1.10.238.20">
    <property type="entry name" value="Pheromone/general odorant binding protein domain"/>
    <property type="match status" value="1"/>
</dbReference>
<proteinExistence type="evidence at transcript level"/>
<dbReference type="CDD" id="cd23992">
    <property type="entry name" value="PBP_GOBP"/>
    <property type="match status" value="1"/>
</dbReference>